<dbReference type="SUPFAM" id="SSF52768">
    <property type="entry name" value="Arginase/deacetylase"/>
    <property type="match status" value="1"/>
</dbReference>
<reference evidence="4 5" key="1">
    <citation type="submission" date="2017-07" db="EMBL/GenBank/DDBJ databases">
        <authorList>
            <person name="Sun Z.S."/>
            <person name="Albrecht U."/>
            <person name="Echele G."/>
            <person name="Lee C.C."/>
        </authorList>
    </citation>
    <scope>NUCLEOTIDE SEQUENCE [LARGE SCALE GENOMIC DNA]</scope>
    <source>
        <strain evidence="4 5">AR3</strain>
    </source>
</reference>
<proteinExistence type="inferred from homology"/>
<dbReference type="Gene3D" id="3.40.800.10">
    <property type="entry name" value="Ureohydrolase domain"/>
    <property type="match status" value="1"/>
</dbReference>
<evidence type="ECO:0000313" key="4">
    <source>
        <dbReference type="EMBL" id="SNU06362.1"/>
    </source>
</evidence>
<dbReference type="InterPro" id="IPR006035">
    <property type="entry name" value="Ureohydrolase"/>
</dbReference>
<dbReference type="PANTHER" id="PTHR11358:SF26">
    <property type="entry name" value="GUANIDINO ACID HYDROLASE, MITOCHONDRIAL"/>
    <property type="match status" value="1"/>
</dbReference>
<dbReference type="PANTHER" id="PTHR11358">
    <property type="entry name" value="ARGINASE/AGMATINASE"/>
    <property type="match status" value="1"/>
</dbReference>
<dbReference type="GO" id="GO:0008783">
    <property type="term" value="F:agmatinase activity"/>
    <property type="evidence" value="ECO:0007669"/>
    <property type="project" value="TreeGrafter"/>
</dbReference>
<dbReference type="EMBL" id="FZRA01000001">
    <property type="protein sequence ID" value="SNU06362.1"/>
    <property type="molecule type" value="Genomic_DNA"/>
</dbReference>
<dbReference type="GO" id="GO:0046872">
    <property type="term" value="F:metal ion binding"/>
    <property type="evidence" value="ECO:0007669"/>
    <property type="project" value="UniProtKB-KW"/>
</dbReference>
<dbReference type="InterPro" id="IPR023696">
    <property type="entry name" value="Ureohydrolase_dom_sf"/>
</dbReference>
<keyword evidence="1" id="KW-0479">Metal-binding</keyword>
<evidence type="ECO:0000313" key="5">
    <source>
        <dbReference type="Proteomes" id="UP000214649"/>
    </source>
</evidence>
<dbReference type="GO" id="GO:0033389">
    <property type="term" value="P:putrescine biosynthetic process from arginine, via agmatine"/>
    <property type="evidence" value="ECO:0007669"/>
    <property type="project" value="TreeGrafter"/>
</dbReference>
<sequence>MIIGFKYDKGSKLPGASLAPVKYVETSQVYSNKLEKLLLIDDISNLSDEEVEDELKCSIRNNNISLAIGGDHSISYVLGKTLRRKNSCLIIFDAHIDYFPNCSKKIKNWNFIEYTLEFYEKVIVLGSRNYEFKGREGSNSKIKVISSHEIFENIEEVIKVVYEEVEGIQSIYLSIDMDVLDPAFFNSVSYPLIGGITMNELLYFLRLIFGTKKVYFCDIVEYNPMVGDDNSYYFYQFVYYCRMLMEKSHIE</sequence>
<accession>A0A239R6A1</accession>
<gene>
    <name evidence="4" type="ORF">SAMN05216470_0329</name>
</gene>
<dbReference type="AlphaFoldDB" id="A0A239R6A1"/>
<evidence type="ECO:0000256" key="2">
    <source>
        <dbReference type="ARBA" id="ARBA00022801"/>
    </source>
</evidence>
<dbReference type="Proteomes" id="UP000214649">
    <property type="component" value="Unassembled WGS sequence"/>
</dbReference>
<evidence type="ECO:0000256" key="3">
    <source>
        <dbReference type="PROSITE-ProRule" id="PRU00742"/>
    </source>
</evidence>
<protein>
    <submittedName>
        <fullName evidence="4">Agmatinase</fullName>
    </submittedName>
</protein>
<dbReference type="Pfam" id="PF00491">
    <property type="entry name" value="Arginase"/>
    <property type="match status" value="1"/>
</dbReference>
<dbReference type="RefSeq" id="WP_074668648.1">
    <property type="nucleotide sequence ID" value="NZ_FOYC01000001.1"/>
</dbReference>
<comment type="similarity">
    <text evidence="3">Belongs to the arginase family.</text>
</comment>
<organism evidence="4 5">
    <name type="scientific">Streptococcus equinus</name>
    <name type="common">Streptococcus bovis</name>
    <dbReference type="NCBI Taxonomy" id="1335"/>
    <lineage>
        <taxon>Bacteria</taxon>
        <taxon>Bacillati</taxon>
        <taxon>Bacillota</taxon>
        <taxon>Bacilli</taxon>
        <taxon>Lactobacillales</taxon>
        <taxon>Streptococcaceae</taxon>
        <taxon>Streptococcus</taxon>
    </lineage>
</organism>
<name>A0A239R6A1_STREI</name>
<dbReference type="PROSITE" id="PS51409">
    <property type="entry name" value="ARGINASE_2"/>
    <property type="match status" value="1"/>
</dbReference>
<evidence type="ECO:0000256" key="1">
    <source>
        <dbReference type="ARBA" id="ARBA00022723"/>
    </source>
</evidence>
<keyword evidence="2" id="KW-0378">Hydrolase</keyword>